<dbReference type="EMBL" id="JABAFG010000007">
    <property type="protein sequence ID" value="NME28066.1"/>
    <property type="molecule type" value="Genomic_DNA"/>
</dbReference>
<proteinExistence type="predicted"/>
<sequence>MIVLAMLPAAVQSVRMYEYSCSWQETALQGIHLEDTLTVSLASASSLRVTDSSVRFLTDKNLRSGFLIRQGVIYKCLDDGTVQPVTGTGETGRNKIIVEPLEPGCPFFSQEDGCVRAAMNLKHEAGCTWRCDLWIYPVTGITHETS</sequence>
<evidence type="ECO:0000313" key="1">
    <source>
        <dbReference type="EMBL" id="NME28066.1"/>
    </source>
</evidence>
<reference evidence="1 2" key="1">
    <citation type="submission" date="2020-04" db="EMBL/GenBank/DDBJ databases">
        <authorList>
            <person name="Hitch T.C.A."/>
            <person name="Wylensek D."/>
            <person name="Clavel T."/>
        </authorList>
    </citation>
    <scope>NUCLEOTIDE SEQUENCE [LARGE SCALE GENOMIC DNA]</scope>
    <source>
        <strain evidence="1 2">Oil-RF-744-FAT-WT-6-1</strain>
    </source>
</reference>
<organism evidence="1 2">
    <name type="scientific">Megasphaera hexanoica</name>
    <dbReference type="NCBI Taxonomy" id="1675036"/>
    <lineage>
        <taxon>Bacteria</taxon>
        <taxon>Bacillati</taxon>
        <taxon>Bacillota</taxon>
        <taxon>Negativicutes</taxon>
        <taxon>Veillonellales</taxon>
        <taxon>Veillonellaceae</taxon>
        <taxon>Megasphaera</taxon>
    </lineage>
</organism>
<evidence type="ECO:0000313" key="2">
    <source>
        <dbReference type="Proteomes" id="UP000591071"/>
    </source>
</evidence>
<dbReference type="AlphaFoldDB" id="A0A848BXR5"/>
<comment type="caution">
    <text evidence="1">The sequence shown here is derived from an EMBL/GenBank/DDBJ whole genome shotgun (WGS) entry which is preliminary data.</text>
</comment>
<name>A0A848BXR5_9FIRM</name>
<gene>
    <name evidence="1" type="ORF">HF872_05445</name>
</gene>
<dbReference type="Proteomes" id="UP000591071">
    <property type="component" value="Unassembled WGS sequence"/>
</dbReference>
<accession>A0A848BXR5</accession>
<protein>
    <submittedName>
        <fullName evidence="1">Uncharacterized protein</fullName>
    </submittedName>
</protein>
<dbReference type="RefSeq" id="WP_170087452.1">
    <property type="nucleotide sequence ID" value="NZ_JABAFG010000007.1"/>
</dbReference>